<feature type="chain" id="PRO_5041352380" description="Lipocalin/cytosolic fatty-acid binding domain-containing protein" evidence="2">
    <location>
        <begin position="19"/>
        <end position="177"/>
    </location>
</feature>
<keyword evidence="2" id="KW-0732">Signal</keyword>
<dbReference type="GO" id="GO:0036094">
    <property type="term" value="F:small molecule binding"/>
    <property type="evidence" value="ECO:0007669"/>
    <property type="project" value="InterPro"/>
</dbReference>
<feature type="signal peptide" evidence="2">
    <location>
        <begin position="1"/>
        <end position="18"/>
    </location>
</feature>
<evidence type="ECO:0000256" key="1">
    <source>
        <dbReference type="ARBA" id="ARBA00006889"/>
    </source>
</evidence>
<dbReference type="Proteomes" id="UP001178461">
    <property type="component" value="Chromosome 13"/>
</dbReference>
<reference evidence="3" key="1">
    <citation type="submission" date="2022-12" db="EMBL/GenBank/DDBJ databases">
        <authorList>
            <person name="Alioto T."/>
            <person name="Alioto T."/>
            <person name="Gomez Garrido J."/>
        </authorList>
    </citation>
    <scope>NUCLEOTIDE SEQUENCE</scope>
</reference>
<evidence type="ECO:0000256" key="2">
    <source>
        <dbReference type="SAM" id="SignalP"/>
    </source>
</evidence>
<sequence>MKFWVTGLGLAFLYAAHAMRYDFKKCDPNKQFPKTWYTQIFATNSTLLSDYLDGMSMVAANLTITKDGNFNVSSTLPTPYGCLKMDMAFTKGKDGMYTCNSEWGKGVVLDGVTDCKSYCVVTAAHTRDGVMSVYLTLYGIAKIPTRESKQIFAKQFAKMGLEEKYLVQFPPEVACAD</sequence>
<dbReference type="SUPFAM" id="SSF50814">
    <property type="entry name" value="Lipocalins"/>
    <property type="match status" value="1"/>
</dbReference>
<dbReference type="AlphaFoldDB" id="A0AA35L6Y9"/>
<comment type="similarity">
    <text evidence="1">Belongs to the calycin superfamily. Lipocalin family.</text>
</comment>
<dbReference type="PANTHER" id="PTHR11430">
    <property type="entry name" value="LIPOCALIN"/>
    <property type="match status" value="1"/>
</dbReference>
<keyword evidence="4" id="KW-1185">Reference proteome</keyword>
<dbReference type="Gene3D" id="2.40.128.20">
    <property type="match status" value="1"/>
</dbReference>
<accession>A0AA35L6Y9</accession>
<protein>
    <recommendedName>
        <fullName evidence="5">Lipocalin/cytosolic fatty-acid binding domain-containing protein</fullName>
    </recommendedName>
</protein>
<dbReference type="InterPro" id="IPR012674">
    <property type="entry name" value="Calycin"/>
</dbReference>
<evidence type="ECO:0000313" key="3">
    <source>
        <dbReference type="EMBL" id="CAI5790956.1"/>
    </source>
</evidence>
<dbReference type="EMBL" id="OX395138">
    <property type="protein sequence ID" value="CAI5790956.1"/>
    <property type="molecule type" value="Genomic_DNA"/>
</dbReference>
<dbReference type="InterPro" id="IPR002345">
    <property type="entry name" value="Lipocalin"/>
</dbReference>
<name>A0AA35L6Y9_9SAUR</name>
<dbReference type="PANTHER" id="PTHR11430:SF77">
    <property type="entry name" value="LIPOCALIN-LIKE 1 PROTEIN"/>
    <property type="match status" value="1"/>
</dbReference>
<evidence type="ECO:0000313" key="4">
    <source>
        <dbReference type="Proteomes" id="UP001178461"/>
    </source>
</evidence>
<evidence type="ECO:0008006" key="5">
    <source>
        <dbReference type="Google" id="ProtNLM"/>
    </source>
</evidence>
<organism evidence="3 4">
    <name type="scientific">Podarcis lilfordi</name>
    <name type="common">Lilford's wall lizard</name>
    <dbReference type="NCBI Taxonomy" id="74358"/>
    <lineage>
        <taxon>Eukaryota</taxon>
        <taxon>Metazoa</taxon>
        <taxon>Chordata</taxon>
        <taxon>Craniata</taxon>
        <taxon>Vertebrata</taxon>
        <taxon>Euteleostomi</taxon>
        <taxon>Lepidosauria</taxon>
        <taxon>Squamata</taxon>
        <taxon>Bifurcata</taxon>
        <taxon>Unidentata</taxon>
        <taxon>Episquamata</taxon>
        <taxon>Laterata</taxon>
        <taxon>Lacertibaenia</taxon>
        <taxon>Lacertidae</taxon>
        <taxon>Podarcis</taxon>
    </lineage>
</organism>
<gene>
    <name evidence="3" type="ORF">PODLI_1B013389</name>
</gene>
<proteinExistence type="inferred from homology"/>